<keyword evidence="2" id="KW-0812">Transmembrane</keyword>
<keyword evidence="5" id="KW-1185">Reference proteome</keyword>
<feature type="domain" description="DUF4178" evidence="3">
    <location>
        <begin position="63"/>
        <end position="196"/>
    </location>
</feature>
<dbReference type="InterPro" id="IPR025235">
    <property type="entry name" value="DUF4178"/>
</dbReference>
<keyword evidence="2" id="KW-0472">Membrane</keyword>
<accession>A0ABN2T5F3</accession>
<dbReference type="RefSeq" id="WP_344306384.1">
    <property type="nucleotide sequence ID" value="NZ_BAAANO010000004.1"/>
</dbReference>
<gene>
    <name evidence="4" type="ORF">GCM10009755_03300</name>
</gene>
<sequence length="206" mass="22764">MDIVIGIILVALVAIIAIAAVAFFRARAKEKEAERRKAAEAPRAHDPFAPSQEAGGDPRNIHAGDMIEHLGEKHWVRGTLRYTEGSYTWAEHFFQADSSPVRRWLSIEEDPDLEMSVWEDRPDLDLSPTDKTITVDGVTYTMVEHGTAQFRSEGTTGLPASGGVDYVDYEGPDGRFLSIERYNHGKWEASTGKAVPLGSFTIYPGS</sequence>
<organism evidence="4 5">
    <name type="scientific">Brevibacterium samyangense</name>
    <dbReference type="NCBI Taxonomy" id="366888"/>
    <lineage>
        <taxon>Bacteria</taxon>
        <taxon>Bacillati</taxon>
        <taxon>Actinomycetota</taxon>
        <taxon>Actinomycetes</taxon>
        <taxon>Micrococcales</taxon>
        <taxon>Brevibacteriaceae</taxon>
        <taxon>Brevibacterium</taxon>
    </lineage>
</organism>
<name>A0ABN2T5F3_9MICO</name>
<evidence type="ECO:0000256" key="1">
    <source>
        <dbReference type="SAM" id="MobiDB-lite"/>
    </source>
</evidence>
<feature type="region of interest" description="Disordered" evidence="1">
    <location>
        <begin position="35"/>
        <end position="63"/>
    </location>
</feature>
<keyword evidence="2" id="KW-1133">Transmembrane helix</keyword>
<protein>
    <submittedName>
        <fullName evidence="4">DUF4178 domain-containing protein</fullName>
    </submittedName>
</protein>
<evidence type="ECO:0000313" key="5">
    <source>
        <dbReference type="Proteomes" id="UP001500755"/>
    </source>
</evidence>
<evidence type="ECO:0000313" key="4">
    <source>
        <dbReference type="EMBL" id="GAA1999181.1"/>
    </source>
</evidence>
<dbReference type="EMBL" id="BAAANO010000004">
    <property type="protein sequence ID" value="GAA1999181.1"/>
    <property type="molecule type" value="Genomic_DNA"/>
</dbReference>
<dbReference type="Pfam" id="PF13785">
    <property type="entry name" value="DUF4178"/>
    <property type="match status" value="1"/>
</dbReference>
<evidence type="ECO:0000256" key="2">
    <source>
        <dbReference type="SAM" id="Phobius"/>
    </source>
</evidence>
<reference evidence="4 5" key="1">
    <citation type="journal article" date="2019" name="Int. J. Syst. Evol. Microbiol.">
        <title>The Global Catalogue of Microorganisms (GCM) 10K type strain sequencing project: providing services to taxonomists for standard genome sequencing and annotation.</title>
        <authorList>
            <consortium name="The Broad Institute Genomics Platform"/>
            <consortium name="The Broad Institute Genome Sequencing Center for Infectious Disease"/>
            <person name="Wu L."/>
            <person name="Ma J."/>
        </authorList>
    </citation>
    <scope>NUCLEOTIDE SEQUENCE [LARGE SCALE GENOMIC DNA]</scope>
    <source>
        <strain evidence="4 5">JCM 14546</strain>
    </source>
</reference>
<dbReference type="Proteomes" id="UP001500755">
    <property type="component" value="Unassembled WGS sequence"/>
</dbReference>
<proteinExistence type="predicted"/>
<feature type="compositionally biased region" description="Basic and acidic residues" evidence="1">
    <location>
        <begin position="35"/>
        <end position="46"/>
    </location>
</feature>
<evidence type="ECO:0000259" key="3">
    <source>
        <dbReference type="Pfam" id="PF13785"/>
    </source>
</evidence>
<comment type="caution">
    <text evidence="4">The sequence shown here is derived from an EMBL/GenBank/DDBJ whole genome shotgun (WGS) entry which is preliminary data.</text>
</comment>
<feature type="transmembrane region" description="Helical" evidence="2">
    <location>
        <begin position="6"/>
        <end position="26"/>
    </location>
</feature>